<evidence type="ECO:0000256" key="1">
    <source>
        <dbReference type="SAM" id="Phobius"/>
    </source>
</evidence>
<reference evidence="2" key="1">
    <citation type="journal article" date="2011" name="PLoS Biol.">
        <title>Gene gain and loss during evolution of obligate parasitism in the white rust pathogen of Arabidopsis thaliana.</title>
        <authorList>
            <person name="Kemen E."/>
            <person name="Gardiner A."/>
            <person name="Schultz-Larsen T."/>
            <person name="Kemen A.C."/>
            <person name="Balmuth A.L."/>
            <person name="Robert-Seilaniantz A."/>
            <person name="Bailey K."/>
            <person name="Holub E."/>
            <person name="Studholme D.J."/>
            <person name="Maclean D."/>
            <person name="Jones J.D."/>
        </authorList>
    </citation>
    <scope>NUCLEOTIDE SEQUENCE</scope>
</reference>
<keyword evidence="1" id="KW-0812">Transmembrane</keyword>
<name>F0WS64_9STRA</name>
<keyword evidence="1" id="KW-1133">Transmembrane helix</keyword>
<organism evidence="2">
    <name type="scientific">Albugo laibachii Nc14</name>
    <dbReference type="NCBI Taxonomy" id="890382"/>
    <lineage>
        <taxon>Eukaryota</taxon>
        <taxon>Sar</taxon>
        <taxon>Stramenopiles</taxon>
        <taxon>Oomycota</taxon>
        <taxon>Peronosporomycetes</taxon>
        <taxon>Albuginales</taxon>
        <taxon>Albuginaceae</taxon>
        <taxon>Albugo</taxon>
    </lineage>
</organism>
<feature type="transmembrane region" description="Helical" evidence="1">
    <location>
        <begin position="116"/>
        <end position="136"/>
    </location>
</feature>
<sequence>MSVKICHDQRPDIFLKVSQYLCCRFSIQFAYSVLPSTRFSTHWKAFLRKHFILQVKPCRSSDSPVDTGLQKGLLRMQEALLQALGPIGMQFWRVERDEYMTRIFTRHVPVDPCSAFIHPLLAMWTSWAIIALPVAVS</sequence>
<keyword evidence="1" id="KW-0472">Membrane</keyword>
<gene>
    <name evidence="2" type="primary">AlNc14C225G9202</name>
    <name evidence="3" type="synonym">AlNc14C385G11254</name>
    <name evidence="2" type="ORF">ALNC14_103260</name>
    <name evidence="3" type="ORF">ALNC14_126930</name>
</gene>
<proteinExistence type="predicted"/>
<accession>F0WS64</accession>
<dbReference type="HOGENOM" id="CLU_1868938_0_0_1"/>
<dbReference type="AlphaFoldDB" id="F0WS64"/>
<protein>
    <submittedName>
        <fullName evidence="2">AlNc14C225G9202 protein</fullName>
    </submittedName>
    <submittedName>
        <fullName evidence="3">AlNc14C385G11254 protein</fullName>
    </submittedName>
</protein>
<dbReference type="EMBL" id="FR824270">
    <property type="protein sequence ID" value="CCA24182.1"/>
    <property type="molecule type" value="Genomic_DNA"/>
</dbReference>
<evidence type="ECO:0000313" key="2">
    <source>
        <dbReference type="EMBL" id="CCA24182.1"/>
    </source>
</evidence>
<dbReference type="EMBL" id="FR824429">
    <property type="protein sequence ID" value="CCA26549.1"/>
    <property type="molecule type" value="Genomic_DNA"/>
</dbReference>
<evidence type="ECO:0000313" key="3">
    <source>
        <dbReference type="EMBL" id="CCA26549.1"/>
    </source>
</evidence>
<reference evidence="2" key="2">
    <citation type="submission" date="2011-02" db="EMBL/GenBank/DDBJ databases">
        <authorList>
            <person name="MacLean D."/>
        </authorList>
    </citation>
    <scope>NUCLEOTIDE SEQUENCE</scope>
</reference>